<feature type="signal peptide" evidence="1">
    <location>
        <begin position="1"/>
        <end position="22"/>
    </location>
</feature>
<evidence type="ECO:0000256" key="1">
    <source>
        <dbReference type="SAM" id="SignalP"/>
    </source>
</evidence>
<keyword evidence="1" id="KW-0732">Signal</keyword>
<dbReference type="Proteomes" id="UP000004394">
    <property type="component" value="Unassembled WGS sequence"/>
</dbReference>
<reference evidence="2" key="1">
    <citation type="submission" date="2010-07" db="EMBL/GenBank/DDBJ databases">
        <authorList>
            <person name="Muzny D."/>
            <person name="Qin X."/>
            <person name="Deng J."/>
            <person name="Jiang H."/>
            <person name="Liu Y."/>
            <person name="Qu J."/>
            <person name="Song X.-Z."/>
            <person name="Zhang L."/>
            <person name="Thornton R."/>
            <person name="Coyle M."/>
            <person name="Francisco L."/>
            <person name="Jackson L."/>
            <person name="Javaid M."/>
            <person name="Korchina V."/>
            <person name="Kovar C."/>
            <person name="Mata R."/>
            <person name="Mathew T."/>
            <person name="Ngo R."/>
            <person name="Nguyen L."/>
            <person name="Nguyen N."/>
            <person name="Okwuonu G."/>
            <person name="Ongeri F."/>
            <person name="Pham C."/>
            <person name="Simmons D."/>
            <person name="Wilczek-Boney K."/>
            <person name="Hale W."/>
            <person name="Jakkamsetti A."/>
            <person name="Pham P."/>
            <person name="Ruth R."/>
            <person name="San Lucas F."/>
            <person name="Warren J."/>
            <person name="Zhang J."/>
            <person name="Zhao Z."/>
            <person name="Zhou C."/>
            <person name="Zhu D."/>
            <person name="Lee S."/>
            <person name="Bess C."/>
            <person name="Blankenburg K."/>
            <person name="Forbes L."/>
            <person name="Fu Q."/>
            <person name="Gubbala S."/>
            <person name="Hirani K."/>
            <person name="Jayaseelan J.C."/>
            <person name="Lara F."/>
            <person name="Munidasa M."/>
            <person name="Palculict T."/>
            <person name="Patil S."/>
            <person name="Pu L.-L."/>
            <person name="Saada N."/>
            <person name="Tang L."/>
            <person name="Weissenberger G."/>
            <person name="Zhu Y."/>
            <person name="Hemphill L."/>
            <person name="Shang Y."/>
            <person name="Youmans B."/>
            <person name="Ayvaz T."/>
            <person name="Ross M."/>
            <person name="Santibanez J."/>
            <person name="Aqrawi P."/>
            <person name="Gross S."/>
            <person name="Joshi V."/>
            <person name="Fowler G."/>
            <person name="Nazareth L."/>
            <person name="Reid J."/>
            <person name="Worley K."/>
            <person name="Petrosino J."/>
            <person name="Highlander S."/>
            <person name="Gibbs R."/>
        </authorList>
    </citation>
    <scope>NUCLEOTIDE SEQUENCE [LARGE SCALE GENOMIC DNA]</scope>
    <source>
        <strain evidence="2">DSM 16973</strain>
    </source>
</reference>
<gene>
    <name evidence="2" type="ORF">HMPREF0658_1733</name>
</gene>
<organism evidence="2 3">
    <name type="scientific">Hoylesella marshii DSM 16973 = JCM 13450</name>
    <dbReference type="NCBI Taxonomy" id="862515"/>
    <lineage>
        <taxon>Bacteria</taxon>
        <taxon>Pseudomonadati</taxon>
        <taxon>Bacteroidota</taxon>
        <taxon>Bacteroidia</taxon>
        <taxon>Bacteroidales</taxon>
        <taxon>Prevotellaceae</taxon>
        <taxon>Hoylesella</taxon>
    </lineage>
</organism>
<dbReference type="STRING" id="862515.HMPREF0658_1733"/>
<feature type="chain" id="PRO_5003138297" description="Lipocalin-like domain-containing protein" evidence="1">
    <location>
        <begin position="23"/>
        <end position="613"/>
    </location>
</feature>
<sequence>MKQKYLFLLTLMVMIAPLQAKAFNITLNVDDASKITVYLGSSRQTLSNGDNVLDVKTGDRLSISSNTGFVIKSVMNGSTSEIAHPVTSFAFNLNEATHADAKWSITTCPLDEARTAVCKVTVDDASKVTLGMSGTYTTYSLVNGENSVKFVPELESPFAISSKEHSVPLYSVKKNSTPVSAAYGTYRVAVVNGDEIEIKANYPDKDCSVKFNLSEKAEGFITKVSVNGTEVKNYLNDHFTVKAGATVVIEGNTNGYALESFKVNGADVSFYGSYSFMVIGKTTVDIVARKYGNLKAVINIDDASHVTVYKGYSYYGNKVKVTSGQNTIEVPETTPIIAIAANSGYTLVSVSDGTTDFVKRDGNSEVNVNVKDNMNVTVTTKELVRDKNVMVYMDDTTVPSYIRFMRKDYTKIDMATGYNPVAFYDGDLPFSASFYGTTTLNVYKNEQLVSPTSGGGSSYTLNVEDKDVVKFFFTKTPIQVKTYIHVKGNADNLVVMKDRINVVSDFSTPLLTLEDTELSFSTGGKSKIKSFTYGTKAVKPEADGTYKVILTSDNDIKVEVDVTSGIENVKASDNDANSIYTIDGVLIMKNATPSQIEGLAKGIYVINGKKVIR</sequence>
<dbReference type="OrthoDB" id="1061020at2"/>
<evidence type="ECO:0000313" key="3">
    <source>
        <dbReference type="Proteomes" id="UP000004394"/>
    </source>
</evidence>
<evidence type="ECO:0000313" key="2">
    <source>
        <dbReference type="EMBL" id="EFM01347.1"/>
    </source>
</evidence>
<dbReference type="AlphaFoldDB" id="E0NU80"/>
<protein>
    <recommendedName>
        <fullName evidence="4">Lipocalin-like domain-containing protein</fullName>
    </recommendedName>
</protein>
<dbReference type="BioCyc" id="PMAR862515-HMP:GMOO-1758-MONOMER"/>
<name>E0NU80_9BACT</name>
<evidence type="ECO:0008006" key="4">
    <source>
        <dbReference type="Google" id="ProtNLM"/>
    </source>
</evidence>
<dbReference type="EMBL" id="AEEI01000051">
    <property type="protein sequence ID" value="EFM01347.1"/>
    <property type="molecule type" value="Genomic_DNA"/>
</dbReference>
<accession>E0NU80</accession>
<dbReference type="RefSeq" id="WP_006949965.1">
    <property type="nucleotide sequence ID" value="NZ_BAJI01000009.1"/>
</dbReference>
<comment type="caution">
    <text evidence="2">The sequence shown here is derived from an EMBL/GenBank/DDBJ whole genome shotgun (WGS) entry which is preliminary data.</text>
</comment>
<proteinExistence type="predicted"/>
<keyword evidence="3" id="KW-1185">Reference proteome</keyword>
<dbReference type="HOGENOM" id="CLU_511765_0_0_10"/>